<organism evidence="14 15">
    <name type="scientific">Gracilibacillus boraciitolerans JCM 21714</name>
    <dbReference type="NCBI Taxonomy" id="1298598"/>
    <lineage>
        <taxon>Bacteria</taxon>
        <taxon>Bacillati</taxon>
        <taxon>Bacillota</taxon>
        <taxon>Bacilli</taxon>
        <taxon>Bacillales</taxon>
        <taxon>Bacillaceae</taxon>
        <taxon>Gracilibacillus</taxon>
    </lineage>
</organism>
<keyword evidence="7" id="KW-0547">Nucleotide-binding</keyword>
<keyword evidence="8" id="KW-0418">Kinase</keyword>
<keyword evidence="10" id="KW-0902">Two-component regulatory system</keyword>
<feature type="domain" description="HAMP" evidence="13">
    <location>
        <begin position="170"/>
        <end position="222"/>
    </location>
</feature>
<proteinExistence type="predicted"/>
<dbReference type="GO" id="GO:0005524">
    <property type="term" value="F:ATP binding"/>
    <property type="evidence" value="ECO:0007669"/>
    <property type="project" value="UniProtKB-KW"/>
</dbReference>
<keyword evidence="15" id="KW-1185">Reference proteome</keyword>
<dbReference type="EC" id="2.7.13.3" evidence="3"/>
<dbReference type="STRING" id="1298598.JCM21714_1014"/>
<reference evidence="14 15" key="1">
    <citation type="journal article" date="2014" name="Genome Announc.">
        <title>Draft Genome Sequence of the Boron-Tolerant and Moderately Halotolerant Bacterium Gracilibacillus boraciitolerans JCM 21714T.</title>
        <authorList>
            <person name="Ahmed I."/>
            <person name="Oshima K."/>
            <person name="Suda W."/>
            <person name="Kitamura K."/>
            <person name="Iida T."/>
            <person name="Ohmori Y."/>
            <person name="Fujiwara T."/>
            <person name="Hattori M."/>
            <person name="Ohkuma M."/>
        </authorList>
    </citation>
    <scope>NUCLEOTIDE SEQUENCE [LARGE SCALE GENOMIC DNA]</scope>
    <source>
        <strain evidence="14 15">JCM 21714</strain>
    </source>
</reference>
<evidence type="ECO:0000256" key="10">
    <source>
        <dbReference type="ARBA" id="ARBA00023012"/>
    </source>
</evidence>
<comment type="caution">
    <text evidence="14">The sequence shown here is derived from an EMBL/GenBank/DDBJ whole genome shotgun (WGS) entry which is preliminary data.</text>
</comment>
<keyword evidence="9" id="KW-0067">ATP-binding</keyword>
<dbReference type="PROSITE" id="PS50885">
    <property type="entry name" value="HAMP"/>
    <property type="match status" value="1"/>
</dbReference>
<keyword evidence="6" id="KW-0808">Transferase</keyword>
<dbReference type="GO" id="GO:0004673">
    <property type="term" value="F:protein histidine kinase activity"/>
    <property type="evidence" value="ECO:0007669"/>
    <property type="project" value="UniProtKB-EC"/>
</dbReference>
<comment type="subcellular location">
    <subcellularLocation>
        <location evidence="2">Cell membrane</location>
        <topology evidence="2">Multi-pass membrane protein</topology>
    </subcellularLocation>
</comment>
<evidence type="ECO:0000313" key="14">
    <source>
        <dbReference type="EMBL" id="GAE92036.1"/>
    </source>
</evidence>
<evidence type="ECO:0000313" key="15">
    <source>
        <dbReference type="Proteomes" id="UP000019102"/>
    </source>
</evidence>
<dbReference type="AlphaFoldDB" id="W4VFV7"/>
<accession>W4VFV7</accession>
<comment type="catalytic activity">
    <reaction evidence="1">
        <text>ATP + protein L-histidine = ADP + protein N-phospho-L-histidine.</text>
        <dbReference type="EC" id="2.7.13.3"/>
    </reaction>
</comment>
<evidence type="ECO:0000256" key="8">
    <source>
        <dbReference type="ARBA" id="ARBA00022777"/>
    </source>
</evidence>
<dbReference type="CDD" id="cd06225">
    <property type="entry name" value="HAMP"/>
    <property type="match status" value="1"/>
</dbReference>
<feature type="transmembrane region" description="Helical" evidence="12">
    <location>
        <begin position="149"/>
        <end position="168"/>
    </location>
</feature>
<evidence type="ECO:0000256" key="7">
    <source>
        <dbReference type="ARBA" id="ARBA00022741"/>
    </source>
</evidence>
<dbReference type="SMART" id="SM00304">
    <property type="entry name" value="HAMP"/>
    <property type="match status" value="1"/>
</dbReference>
<dbReference type="InterPro" id="IPR003660">
    <property type="entry name" value="HAMP_dom"/>
</dbReference>
<evidence type="ECO:0000256" key="9">
    <source>
        <dbReference type="ARBA" id="ARBA00022840"/>
    </source>
</evidence>
<dbReference type="Proteomes" id="UP000019102">
    <property type="component" value="Unassembled WGS sequence"/>
</dbReference>
<dbReference type="Pfam" id="PF00672">
    <property type="entry name" value="HAMP"/>
    <property type="match status" value="1"/>
</dbReference>
<keyword evidence="5" id="KW-0597">Phosphoprotein</keyword>
<dbReference type="GO" id="GO:0005886">
    <property type="term" value="C:plasma membrane"/>
    <property type="evidence" value="ECO:0007669"/>
    <property type="project" value="UniProtKB-SubCell"/>
</dbReference>
<evidence type="ECO:0000256" key="5">
    <source>
        <dbReference type="ARBA" id="ARBA00022553"/>
    </source>
</evidence>
<dbReference type="InterPro" id="IPR050398">
    <property type="entry name" value="HssS/ArlS-like"/>
</dbReference>
<evidence type="ECO:0000256" key="2">
    <source>
        <dbReference type="ARBA" id="ARBA00004651"/>
    </source>
</evidence>
<evidence type="ECO:0000259" key="13">
    <source>
        <dbReference type="PROSITE" id="PS50885"/>
    </source>
</evidence>
<dbReference type="PANTHER" id="PTHR45528">
    <property type="entry name" value="SENSOR HISTIDINE KINASE CPXA"/>
    <property type="match status" value="1"/>
</dbReference>
<keyword evidence="4" id="KW-1003">Cell membrane</keyword>
<dbReference type="GO" id="GO:0000160">
    <property type="term" value="P:phosphorelay signal transduction system"/>
    <property type="evidence" value="ECO:0007669"/>
    <property type="project" value="UniProtKB-KW"/>
</dbReference>
<dbReference type="Gene3D" id="6.10.340.10">
    <property type="match status" value="1"/>
</dbReference>
<evidence type="ECO:0000256" key="4">
    <source>
        <dbReference type="ARBA" id="ARBA00022475"/>
    </source>
</evidence>
<dbReference type="PANTHER" id="PTHR45528:SF1">
    <property type="entry name" value="SENSOR HISTIDINE KINASE CPXA"/>
    <property type="match status" value="1"/>
</dbReference>
<dbReference type="EMBL" id="BAVS01000002">
    <property type="protein sequence ID" value="GAE92036.1"/>
    <property type="molecule type" value="Genomic_DNA"/>
</dbReference>
<keyword evidence="11 12" id="KW-0472">Membrane</keyword>
<evidence type="ECO:0000256" key="3">
    <source>
        <dbReference type="ARBA" id="ARBA00012438"/>
    </source>
</evidence>
<evidence type="ECO:0000256" key="1">
    <source>
        <dbReference type="ARBA" id="ARBA00000085"/>
    </source>
</evidence>
<evidence type="ECO:0000256" key="6">
    <source>
        <dbReference type="ARBA" id="ARBA00022679"/>
    </source>
</evidence>
<dbReference type="SUPFAM" id="SSF158472">
    <property type="entry name" value="HAMP domain-like"/>
    <property type="match status" value="1"/>
</dbReference>
<sequence length="234" mass="26396">MNDKKTYQSFAKNPNDSQMNITYQNGFPTLEITNAIVRDITEAVIGTLKITIDASSIISILDDTALTDSDNGSFYIVSPTHNLSFQQEDRLLVESAYLDIKKISNKEQGYFINNEIFYVYGTSKMTNWKVIGQAPIREIIKDSNEIRTLIVLTVFCSIIFIIGLYIFISNRLIHPIRLLKDKMKQAAQGNLEAKVDPVGEDEIATLGDSFNQMIVKIKSLLDLSIDEEKKVKSS</sequence>
<protein>
    <recommendedName>
        <fullName evidence="3">histidine kinase</fullName>
        <ecNumber evidence="3">2.7.13.3</ecNumber>
    </recommendedName>
</protein>
<keyword evidence="12" id="KW-0812">Transmembrane</keyword>
<keyword evidence="12" id="KW-1133">Transmembrane helix</keyword>
<evidence type="ECO:0000256" key="11">
    <source>
        <dbReference type="ARBA" id="ARBA00023136"/>
    </source>
</evidence>
<dbReference type="eggNOG" id="COG2972">
    <property type="taxonomic scope" value="Bacteria"/>
</dbReference>
<name>W4VFV7_9BACI</name>
<gene>
    <name evidence="14" type="ORF">JCM21714_1014</name>
</gene>
<evidence type="ECO:0000256" key="12">
    <source>
        <dbReference type="SAM" id="Phobius"/>
    </source>
</evidence>